<evidence type="ECO:0008006" key="3">
    <source>
        <dbReference type="Google" id="ProtNLM"/>
    </source>
</evidence>
<reference evidence="1" key="2">
    <citation type="submission" date="2020-09" db="EMBL/GenBank/DDBJ databases">
        <authorList>
            <person name="Sun Q."/>
            <person name="Zhou Y."/>
        </authorList>
    </citation>
    <scope>NUCLEOTIDE SEQUENCE</scope>
    <source>
        <strain evidence="1">CGMCC 1.12153</strain>
    </source>
</reference>
<evidence type="ECO:0000313" key="1">
    <source>
        <dbReference type="EMBL" id="GGF07802.1"/>
    </source>
</evidence>
<comment type="caution">
    <text evidence="1">The sequence shown here is derived from an EMBL/GenBank/DDBJ whole genome shotgun (WGS) entry which is preliminary data.</text>
</comment>
<sequence length="94" mass="11267">MKNMAQQYITHKLKNITTEELIYFSQMYDISLTYKEAEKIVKELKKNKENPFEKQGRKRMLRKLAAITSNETARSLDMLLHRLAKQYGVEEWLQ</sequence>
<dbReference type="Pfam" id="PF11116">
    <property type="entry name" value="DUF2624"/>
    <property type="match status" value="1"/>
</dbReference>
<accession>A0A917ESD8</accession>
<dbReference type="AlphaFoldDB" id="A0A917ESD8"/>
<dbReference type="RefSeq" id="WP_188375679.1">
    <property type="nucleotide sequence ID" value="NZ_BMEL01000001.1"/>
</dbReference>
<dbReference type="Proteomes" id="UP000660110">
    <property type="component" value="Unassembled WGS sequence"/>
</dbReference>
<reference evidence="1" key="1">
    <citation type="journal article" date="2014" name="Int. J. Syst. Evol. Microbiol.">
        <title>Complete genome sequence of Corynebacterium casei LMG S-19264T (=DSM 44701T), isolated from a smear-ripened cheese.</title>
        <authorList>
            <consortium name="US DOE Joint Genome Institute (JGI-PGF)"/>
            <person name="Walter F."/>
            <person name="Albersmeier A."/>
            <person name="Kalinowski J."/>
            <person name="Ruckert C."/>
        </authorList>
    </citation>
    <scope>NUCLEOTIDE SEQUENCE</scope>
    <source>
        <strain evidence="1">CGMCC 1.12153</strain>
    </source>
</reference>
<dbReference type="InterPro" id="IPR020277">
    <property type="entry name" value="DUF2624"/>
</dbReference>
<dbReference type="EMBL" id="BMEL01000001">
    <property type="protein sequence ID" value="GGF07802.1"/>
    <property type="molecule type" value="Genomic_DNA"/>
</dbReference>
<proteinExistence type="predicted"/>
<organism evidence="1 2">
    <name type="scientific">Halobacillus andaensis</name>
    <dbReference type="NCBI Taxonomy" id="1176239"/>
    <lineage>
        <taxon>Bacteria</taxon>
        <taxon>Bacillati</taxon>
        <taxon>Bacillota</taxon>
        <taxon>Bacilli</taxon>
        <taxon>Bacillales</taxon>
        <taxon>Bacillaceae</taxon>
        <taxon>Halobacillus</taxon>
    </lineage>
</organism>
<gene>
    <name evidence="1" type="ORF">GCM10010954_02830</name>
</gene>
<name>A0A917ESD8_HALAA</name>
<keyword evidence="2" id="KW-1185">Reference proteome</keyword>
<evidence type="ECO:0000313" key="2">
    <source>
        <dbReference type="Proteomes" id="UP000660110"/>
    </source>
</evidence>
<protein>
    <recommendedName>
        <fullName evidence="3">DUF2624 domain-containing protein</fullName>
    </recommendedName>
</protein>